<evidence type="ECO:0000256" key="2">
    <source>
        <dbReference type="ARBA" id="ARBA00023152"/>
    </source>
</evidence>
<evidence type="ECO:0000256" key="1">
    <source>
        <dbReference type="ARBA" id="ARBA00022432"/>
    </source>
</evidence>
<evidence type="ECO:0000313" key="4">
    <source>
        <dbReference type="EMBL" id="SJZ48655.1"/>
    </source>
</evidence>
<keyword evidence="5" id="KW-1185">Reference proteome</keyword>
<dbReference type="Gene3D" id="3.40.50.10490">
    <property type="entry name" value="Glucose-6-phosphate isomerase like protein, domain 1"/>
    <property type="match status" value="2"/>
</dbReference>
<protein>
    <submittedName>
        <fullName evidence="4">Glucose-6-phosphate isomerase</fullName>
    </submittedName>
</protein>
<reference evidence="5" key="1">
    <citation type="submission" date="2017-02" db="EMBL/GenBank/DDBJ databases">
        <authorList>
            <person name="Varghese N."/>
            <person name="Submissions S."/>
        </authorList>
    </citation>
    <scope>NUCLEOTIDE SEQUENCE [LARGE SCALE GENOMIC DNA]</scope>
    <source>
        <strain evidence="5">ATCC 27862</strain>
    </source>
</reference>
<dbReference type="RefSeq" id="WP_078747041.1">
    <property type="nucleotide sequence ID" value="NZ_CP137850.1"/>
</dbReference>
<dbReference type="GO" id="GO:0004347">
    <property type="term" value="F:glucose-6-phosphate isomerase activity"/>
    <property type="evidence" value="ECO:0007669"/>
    <property type="project" value="InterPro"/>
</dbReference>
<accession>A0A1T4L1R9</accession>
<evidence type="ECO:0000313" key="5">
    <source>
        <dbReference type="Proteomes" id="UP000190389"/>
    </source>
</evidence>
<organism evidence="4 5">
    <name type="scientific">Mycoplasmopsis verecunda</name>
    <dbReference type="NCBI Taxonomy" id="171291"/>
    <lineage>
        <taxon>Bacteria</taxon>
        <taxon>Bacillati</taxon>
        <taxon>Mycoplasmatota</taxon>
        <taxon>Mycoplasmoidales</taxon>
        <taxon>Metamycoplasmataceae</taxon>
        <taxon>Mycoplasmopsis</taxon>
    </lineage>
</organism>
<keyword evidence="2" id="KW-0324">Glycolysis</keyword>
<dbReference type="Proteomes" id="UP000190389">
    <property type="component" value="Unassembled WGS sequence"/>
</dbReference>
<sequence>MNFSPLEININDLSSARKDKKFNLGLNKMQGIFQYLRSQNEDYDINIEQYINEYWAKNKRDFTTAVTYLKNNDVKKMIIIADGESYILTKAIYDVYYNKFSKQKPDIELIFTQGNINPEELVASLYSLKDEIFAINYISHSAISLESSIAFREYRKLLIDNLKKQNIESSKIADLIYITTDEFENTLNKMANFQKYTLFINSIHLPTRFSSLFEATSIFPLLASGINVMELLNSYLKMYEKITVTEEINNNAILMLAIYIHYIARVQNLNINYVLLGDEKLQSLGSYIQLLINTTLNKNQKGISCISELYDYSSLKNISNSNNNFIFSTFLGKKLEEQHTQLNMVSQQYDVLDFLGQKDLNKSNKDNETIREKDVFNIEILINDYSEVSLGSLIISLQVLVIAIAFLYDFDPFSQPGVEVYKRNLYNILLK</sequence>
<proteinExistence type="predicted"/>
<keyword evidence="3 4" id="KW-0413">Isomerase</keyword>
<name>A0A1T4L1R9_9BACT</name>
<dbReference type="PANTHER" id="PTHR11469">
    <property type="entry name" value="GLUCOSE-6-PHOSPHATE ISOMERASE"/>
    <property type="match status" value="1"/>
</dbReference>
<dbReference type="GO" id="GO:0097367">
    <property type="term" value="F:carbohydrate derivative binding"/>
    <property type="evidence" value="ECO:0007669"/>
    <property type="project" value="InterPro"/>
</dbReference>
<evidence type="ECO:0000256" key="3">
    <source>
        <dbReference type="ARBA" id="ARBA00023235"/>
    </source>
</evidence>
<dbReference type="PROSITE" id="PS51463">
    <property type="entry name" value="P_GLUCOSE_ISOMERASE_3"/>
    <property type="match status" value="1"/>
</dbReference>
<dbReference type="AlphaFoldDB" id="A0A1T4L1R9"/>
<dbReference type="GO" id="GO:0048029">
    <property type="term" value="F:monosaccharide binding"/>
    <property type="evidence" value="ECO:0007669"/>
    <property type="project" value="TreeGrafter"/>
</dbReference>
<dbReference type="OrthoDB" id="140919at2"/>
<dbReference type="GO" id="GO:0051156">
    <property type="term" value="P:glucose 6-phosphate metabolic process"/>
    <property type="evidence" value="ECO:0007669"/>
    <property type="project" value="TreeGrafter"/>
</dbReference>
<dbReference type="GO" id="GO:0006094">
    <property type="term" value="P:gluconeogenesis"/>
    <property type="evidence" value="ECO:0007669"/>
    <property type="project" value="UniProtKB-KW"/>
</dbReference>
<dbReference type="InterPro" id="IPR001672">
    <property type="entry name" value="G6P_Isomerase"/>
</dbReference>
<dbReference type="GO" id="GO:0005829">
    <property type="term" value="C:cytosol"/>
    <property type="evidence" value="ECO:0007669"/>
    <property type="project" value="TreeGrafter"/>
</dbReference>
<dbReference type="EMBL" id="FUXF01000006">
    <property type="protein sequence ID" value="SJZ48655.1"/>
    <property type="molecule type" value="Genomic_DNA"/>
</dbReference>
<gene>
    <name evidence="4" type="ORF">SAMN02745154_00298</name>
</gene>
<keyword evidence="1" id="KW-0312">Gluconeogenesis</keyword>
<dbReference type="InterPro" id="IPR046348">
    <property type="entry name" value="SIS_dom_sf"/>
</dbReference>
<dbReference type="PANTHER" id="PTHR11469:SF1">
    <property type="entry name" value="GLUCOSE-6-PHOSPHATE ISOMERASE"/>
    <property type="match status" value="1"/>
</dbReference>
<dbReference type="GO" id="GO:0006096">
    <property type="term" value="P:glycolytic process"/>
    <property type="evidence" value="ECO:0007669"/>
    <property type="project" value="UniProtKB-KW"/>
</dbReference>
<dbReference type="SUPFAM" id="SSF53697">
    <property type="entry name" value="SIS domain"/>
    <property type="match status" value="1"/>
</dbReference>
<dbReference type="STRING" id="171291.SAMN02745154_00298"/>